<evidence type="ECO:0000313" key="1">
    <source>
        <dbReference type="EMBL" id="GBP27498.1"/>
    </source>
</evidence>
<proteinExistence type="predicted"/>
<dbReference type="OrthoDB" id="10017160at2759"/>
<accession>A0A4C1UM38</accession>
<organism evidence="1 2">
    <name type="scientific">Eumeta variegata</name>
    <name type="common">Bagworm moth</name>
    <name type="synonym">Eumeta japonica</name>
    <dbReference type="NCBI Taxonomy" id="151549"/>
    <lineage>
        <taxon>Eukaryota</taxon>
        <taxon>Metazoa</taxon>
        <taxon>Ecdysozoa</taxon>
        <taxon>Arthropoda</taxon>
        <taxon>Hexapoda</taxon>
        <taxon>Insecta</taxon>
        <taxon>Pterygota</taxon>
        <taxon>Neoptera</taxon>
        <taxon>Endopterygota</taxon>
        <taxon>Lepidoptera</taxon>
        <taxon>Glossata</taxon>
        <taxon>Ditrysia</taxon>
        <taxon>Tineoidea</taxon>
        <taxon>Psychidae</taxon>
        <taxon>Oiketicinae</taxon>
        <taxon>Eumeta</taxon>
    </lineage>
</organism>
<dbReference type="AlphaFoldDB" id="A0A4C1UM38"/>
<keyword evidence="2" id="KW-1185">Reference proteome</keyword>
<gene>
    <name evidence="1" type="ORF">EVAR_14319_1</name>
</gene>
<dbReference type="EMBL" id="BGZK01000194">
    <property type="protein sequence ID" value="GBP27498.1"/>
    <property type="molecule type" value="Genomic_DNA"/>
</dbReference>
<name>A0A4C1UM38_EUMVA</name>
<protein>
    <submittedName>
        <fullName evidence="1">Uncharacterized protein</fullName>
    </submittedName>
</protein>
<sequence>MTDDLREGHSSTATAQDNSTVRIMIETTKIMTYQQIHQHTTRKLCTRWIPHNLTEDPRLRTGDESWIHCYDPETKSQFAQWLLVFEELSIQIMRYGRVEKSMVAYFFGKTGFTRYLVTNHTMPDLPERRSRAPACRVTSREVRDRPPIECSQPISVHFVPATLRLTRPQTKARYLHS</sequence>
<reference evidence="1 2" key="1">
    <citation type="journal article" date="2019" name="Commun. Biol.">
        <title>The bagworm genome reveals a unique fibroin gene that provides high tensile strength.</title>
        <authorList>
            <person name="Kono N."/>
            <person name="Nakamura H."/>
            <person name="Ohtoshi R."/>
            <person name="Tomita M."/>
            <person name="Numata K."/>
            <person name="Arakawa K."/>
        </authorList>
    </citation>
    <scope>NUCLEOTIDE SEQUENCE [LARGE SCALE GENOMIC DNA]</scope>
</reference>
<comment type="caution">
    <text evidence="1">The sequence shown here is derived from an EMBL/GenBank/DDBJ whole genome shotgun (WGS) entry which is preliminary data.</text>
</comment>
<evidence type="ECO:0000313" key="2">
    <source>
        <dbReference type="Proteomes" id="UP000299102"/>
    </source>
</evidence>
<dbReference type="Proteomes" id="UP000299102">
    <property type="component" value="Unassembled WGS sequence"/>
</dbReference>